<dbReference type="GO" id="GO:0005262">
    <property type="term" value="F:calcium channel activity"/>
    <property type="evidence" value="ECO:0007669"/>
    <property type="project" value="TreeGrafter"/>
</dbReference>
<evidence type="ECO:0000256" key="3">
    <source>
        <dbReference type="ARBA" id="ARBA00022989"/>
    </source>
</evidence>
<name>A0A1H3J021_9BACI</name>
<dbReference type="STRING" id="1503961.SAMN05421736_101966"/>
<feature type="transmembrane region" description="Helical" evidence="5">
    <location>
        <begin position="72"/>
        <end position="92"/>
    </location>
</feature>
<dbReference type="InterPro" id="IPR004837">
    <property type="entry name" value="NaCa_Exmemb"/>
</dbReference>
<dbReference type="GO" id="GO:0008273">
    <property type="term" value="F:calcium, potassium:sodium antiporter activity"/>
    <property type="evidence" value="ECO:0007669"/>
    <property type="project" value="TreeGrafter"/>
</dbReference>
<keyword evidence="3 5" id="KW-1133">Transmembrane helix</keyword>
<evidence type="ECO:0000259" key="6">
    <source>
        <dbReference type="Pfam" id="PF01699"/>
    </source>
</evidence>
<dbReference type="AlphaFoldDB" id="A0A1H3J021"/>
<dbReference type="Proteomes" id="UP000198935">
    <property type="component" value="Unassembled WGS sequence"/>
</dbReference>
<comment type="subcellular location">
    <subcellularLocation>
        <location evidence="1">Membrane</location>
        <topology evidence="1">Multi-pass membrane protein</topology>
    </subcellularLocation>
</comment>
<feature type="transmembrane region" description="Helical" evidence="5">
    <location>
        <begin position="136"/>
        <end position="153"/>
    </location>
</feature>
<evidence type="ECO:0000313" key="8">
    <source>
        <dbReference type="Proteomes" id="UP000198935"/>
    </source>
</evidence>
<protein>
    <submittedName>
        <fullName evidence="7">Cation:H+ antiporter</fullName>
    </submittedName>
</protein>
<feature type="domain" description="Sodium/calcium exchanger membrane region" evidence="6">
    <location>
        <begin position="3"/>
        <end position="150"/>
    </location>
</feature>
<feature type="transmembrane region" description="Helical" evidence="5">
    <location>
        <begin position="104"/>
        <end position="124"/>
    </location>
</feature>
<dbReference type="PANTHER" id="PTHR10846">
    <property type="entry name" value="SODIUM/POTASSIUM/CALCIUM EXCHANGER"/>
    <property type="match status" value="1"/>
</dbReference>
<feature type="transmembrane region" description="Helical" evidence="5">
    <location>
        <begin position="174"/>
        <end position="195"/>
    </location>
</feature>
<keyword evidence="2 5" id="KW-0812">Transmembrane</keyword>
<dbReference type="EMBL" id="FNPI01000001">
    <property type="protein sequence ID" value="SDY32778.1"/>
    <property type="molecule type" value="Genomic_DNA"/>
</dbReference>
<evidence type="ECO:0000256" key="4">
    <source>
        <dbReference type="ARBA" id="ARBA00023136"/>
    </source>
</evidence>
<dbReference type="InterPro" id="IPR044880">
    <property type="entry name" value="NCX_ion-bd_dom_sf"/>
</dbReference>
<sequence>MTYLLLIIGFALLIKGADWFVDGSSSIARLLRISPIMIGLTIVAFGTGAPEATVSIIAALEGSPEVTLANVVGSNILNISLIVGVTALISPLKVESSTIRKEIPFTFLAGIVLLVLISDIYLQYADANIITRSDGLIFLMFFSIFMYYIFEAARKSRDKTYEENVLLEKSEGTWGKNILLTVGGIVAIVAGGYFVVENSTSIALKFGMSETLVGLTIVAIGSSLPELVTSVVAAVKKQSEIALGNIVGSSIFNILFVLGASSLITPLEVNNKVFFDVYVMIGFTIILFIFAITKCRVSKLEGIALTLTYVAYLIYIVVRN</sequence>
<dbReference type="Gene3D" id="1.20.1420.30">
    <property type="entry name" value="NCX, central ion-binding region"/>
    <property type="match status" value="1"/>
</dbReference>
<feature type="transmembrane region" description="Helical" evidence="5">
    <location>
        <begin position="215"/>
        <end position="235"/>
    </location>
</feature>
<evidence type="ECO:0000256" key="5">
    <source>
        <dbReference type="SAM" id="Phobius"/>
    </source>
</evidence>
<dbReference type="OrthoDB" id="9794225at2"/>
<feature type="transmembrane region" description="Helical" evidence="5">
    <location>
        <begin position="300"/>
        <end position="318"/>
    </location>
</feature>
<dbReference type="GO" id="GO:0006874">
    <property type="term" value="P:intracellular calcium ion homeostasis"/>
    <property type="evidence" value="ECO:0007669"/>
    <property type="project" value="TreeGrafter"/>
</dbReference>
<feature type="transmembrane region" description="Helical" evidence="5">
    <location>
        <begin position="242"/>
        <end position="267"/>
    </location>
</feature>
<accession>A0A1H3J021</accession>
<gene>
    <name evidence="7" type="ORF">SAMN05421736_101966</name>
</gene>
<evidence type="ECO:0000256" key="1">
    <source>
        <dbReference type="ARBA" id="ARBA00004141"/>
    </source>
</evidence>
<feature type="domain" description="Sodium/calcium exchanger membrane region" evidence="6">
    <location>
        <begin position="178"/>
        <end position="317"/>
    </location>
</feature>
<proteinExistence type="predicted"/>
<evidence type="ECO:0000256" key="2">
    <source>
        <dbReference type="ARBA" id="ARBA00022692"/>
    </source>
</evidence>
<feature type="transmembrane region" description="Helical" evidence="5">
    <location>
        <begin position="273"/>
        <end position="293"/>
    </location>
</feature>
<reference evidence="8" key="1">
    <citation type="submission" date="2016-10" db="EMBL/GenBank/DDBJ databases">
        <authorList>
            <person name="Varghese N."/>
            <person name="Submissions S."/>
        </authorList>
    </citation>
    <scope>NUCLEOTIDE SEQUENCE [LARGE SCALE GENOMIC DNA]</scope>
    <source>
        <strain evidence="8">SP</strain>
    </source>
</reference>
<dbReference type="NCBIfam" id="TIGR00367">
    <property type="entry name" value="calcium/sodium antiporter"/>
    <property type="match status" value="1"/>
</dbReference>
<keyword evidence="4 5" id="KW-0472">Membrane</keyword>
<dbReference type="Pfam" id="PF01699">
    <property type="entry name" value="Na_Ca_ex"/>
    <property type="match status" value="2"/>
</dbReference>
<evidence type="ECO:0000313" key="7">
    <source>
        <dbReference type="EMBL" id="SDY32778.1"/>
    </source>
</evidence>
<keyword evidence="8" id="KW-1185">Reference proteome</keyword>
<organism evidence="7 8">
    <name type="scientific">Evansella caseinilytica</name>
    <dbReference type="NCBI Taxonomy" id="1503961"/>
    <lineage>
        <taxon>Bacteria</taxon>
        <taxon>Bacillati</taxon>
        <taxon>Bacillota</taxon>
        <taxon>Bacilli</taxon>
        <taxon>Bacillales</taxon>
        <taxon>Bacillaceae</taxon>
        <taxon>Evansella</taxon>
    </lineage>
</organism>
<dbReference type="InterPro" id="IPR004481">
    <property type="entry name" value="K/Na/Ca-exchanger"/>
</dbReference>
<dbReference type="PANTHER" id="PTHR10846:SF8">
    <property type="entry name" value="INNER MEMBRANE PROTEIN YRBG"/>
    <property type="match status" value="1"/>
</dbReference>
<dbReference type="GO" id="GO:0005886">
    <property type="term" value="C:plasma membrane"/>
    <property type="evidence" value="ECO:0007669"/>
    <property type="project" value="TreeGrafter"/>
</dbReference>